<proteinExistence type="predicted"/>
<sequence length="2541" mass="273646">MRRLRSGEDRRDRCRHAATAHHHRQRPAPDDRGAGVTARFPLTRAQQQVWVAQQLDDTGRRLIVGGYVHIHGAIDDAVFERALRIVVAGAETLRVRFETTADGTAVQVVEELPDWPLHRTSFRAAADPHDAAARHMDAALDRPFDLSRTPLFEHHLLDLGDAGTLWFIRSHHLILDGASSAAFIRRVADTYTALLRGHRVAESVFDRVADLIAEDERFRVSTRFTADREFWADRLATDEPYDAPQFGGSPPITDGARFLRRAGVLGESEWKALRARAESSGTPWPVWAFAAIALLLHADSGVRTVTLGLAVPAKRSRHALGMTANVLPLRITVDPAATVGDLLAAVRAESLIILRHQRFQYGEMLAELGASGLGGGVIGPTVNVMPMQKDLRFGSEPAALRHLAAGRSDNLNISLYDNGDPTLSVVLESNTLRYSDDDLTAHHRRLTETLAALAAAPRDRPLARLRTVSDPAGPAVTVAPSDTLVDLFERTAVAQASAPAVVHGDTALTYRELDLRAQRLARVLAGYDVGPGHFVGLALPRSVDLVVAILAVLKTGAGYVPLDPAYPEQRLRTIVDDVAPTLVIAGTDVLLPESIAARHVLRIGDPPQVAPRQPRRPGPVHPAYVIHTSGTTGTPKGVVVTHANVVRLLTATRSWFDFGADDVWTLFHSTAFDFSVWEMWGALAHGGKLVVVDAEVARSPRDFLDLLVAQRVTVLNQTPSAFGMLVDAEADRPVDGDRLALRHIIFGGEPVEPWRLAEWWSRHDPRRPRLVNMYGITETTVFTTGATLADAAAAGDIGTPLADLAVYVLDAALRPCPPGVPGELYVAGPGVAAGYLRRPAVTAARFVADRFGAPGAVMYRSGDIARWTESGTLEYLGRADRQVKIRGFRIEPGEIEAALCALPAVRAAVVLTVARGPGDRRLAAFVTGDGVDIGAVRTGIAERLPAHAVPATIVPVDAIPTTPNGKVDERRLRALATATGTPDARPRTDAETRLHAVFAEVLGHDDFGAEDGFFAIGGDSILAIRLADRARAAGFALTPRDVFERQHIRALARDAAPLPPSAARPDPALPDGRTVLPTTPLQAGLLFHSLFQAGEGEDPYLVQAVLTLDGPIDAERLAAALRTVLDRHPHLRGRFVVDGDSPRYEIRTDLETPWRVVDLADSAAADRATPDRPSTEWDGAVRVALAEDARMDPLAAPPLRATLVRTGPRSATLLITHHHALLDGWSLGILLRELLLSYYGHGLPAAPAFAAFLDQSATLDRERARAAWARALRGAEPGKVARADPGRWRRPAEHRFTLPASVVTALRERAGAHGLTLNTMIQALWALVLADLTGTDDVVFGITVSGRDTGDLHDTVGLLMNTVPLRVRRHPAGTPLELASRIQRDRVALMDHDHLGLPDIMAAAGVSDLFDTSLVFENFPLDTALFDTPLLDGSDADVRVTSVDVIGGTHFPLTVVVVPGAEDLDFRIGAHLDRIDALADIDELWARIRTAAAALTAPHPSPVGRLELLPPARRAALLAAGRGADTDIENAGLGRCFETTVREHAHDIALWYDGTEVTYAELNARANRVARWLRTRGAGPGVPIGLALPRSVDLVVAFLAIAKLGALCVPISDRYPPAQVRRLLAFTETELVLHELDGAAAEFDDGNLGVEVSADAVATLMFTSGSTGASKGVEVTHRNIVARARDRIGRDDGHRRMLMHLPHNWDMVVWELWLPLLTGRTTVIARPGVLDVHDYTEILRAGEVTSIMLPAGLFDLLAERIPDALAGLRMIASAGDVLPPRAAATVRRGARPPVVTNLYGPVEATSYALGFAIPADMAADRPVPVGRPADNTRVAVLDSALRPVPVGVAGEIYLSGAGLANGYHRAPAHTAERFVADPFGPAGGRMYRTGDLGRWDTDGLLHFLGRADRQLKVNGFRVEPGEVEAALRREPGVDAAIVTARRAASGQSLIAHIVATDTVDTAALRTRLAATLPSYLVPSAIVALDALPLTPMGKIDVNALPAPANGDRIPAGTPRQRVLVREFAAALGIAEVGVTDDFFALGGNSLSAIRVVAALRSRLGVAVSLRDLFESPTVAALEQALADRAPERLPNGLAAVRRTDPIPLAPAQQRLWTVNYLGGNRPDYLIATGLEISGPLDPTAVAAAVTDVVERHEILRTVLPYGTDGPVQHILPAASAHPDFRIVDLPAGDSVDRAVDAELAVGFDLTTRPPLRIRLYRTGPEHHILLGVLHHVAGDGESLAVLQHDLLTAYRARAVGHPPRWDAPATQFADYTLWLRQLTHADGPLLERQARYWRTALDGLPPHPVLPTDRPRAGRRDNSAASLPIHLDAATHRELAHTARAHRASVYMLVHTALALALHDRGAGPDLPIGVALSARDTAGLHDLVGCVVDTAVVRVDLSAAPTPGDLVAQVRERVLAAYDNKEFPFDDLVALLNPPRSRTHHPLFQVMVTYLRGTRIDTADTGLTIRHHPVPVRHTPWELLLNLREEYGPNGEYAGIRGEMVYAAELFERSTVESTVAAMTTALHALCAEPPTGTHEDARE</sequence>
<dbReference type="InterPro" id="IPR036736">
    <property type="entry name" value="ACP-like_sf"/>
</dbReference>
<comment type="cofactor">
    <cofactor evidence="1">
        <name>pantetheine 4'-phosphate</name>
        <dbReference type="ChEBI" id="CHEBI:47942"/>
    </cofactor>
</comment>
<dbReference type="PROSITE" id="PS50075">
    <property type="entry name" value="CARRIER"/>
    <property type="match status" value="2"/>
</dbReference>
<dbReference type="UniPathway" id="UPA00011"/>
<dbReference type="InterPro" id="IPR001242">
    <property type="entry name" value="Condensation_dom"/>
</dbReference>
<feature type="domain" description="Carrier" evidence="5">
    <location>
        <begin position="2010"/>
        <end position="2085"/>
    </location>
</feature>
<evidence type="ECO:0000313" key="6">
    <source>
        <dbReference type="EMBL" id="QDP78138.1"/>
    </source>
</evidence>
<dbReference type="KEGG" id="nod:FOH10_04710"/>
<dbReference type="GO" id="GO:0008610">
    <property type="term" value="P:lipid biosynthetic process"/>
    <property type="evidence" value="ECO:0007669"/>
    <property type="project" value="UniProtKB-ARBA"/>
</dbReference>
<dbReference type="FunFam" id="3.40.50.980:FF:000001">
    <property type="entry name" value="Non-ribosomal peptide synthetase"/>
    <property type="match status" value="1"/>
</dbReference>
<dbReference type="PROSITE" id="PS00012">
    <property type="entry name" value="PHOSPHOPANTETHEINE"/>
    <property type="match status" value="2"/>
</dbReference>
<keyword evidence="2" id="KW-0596">Phosphopantetheine</keyword>
<dbReference type="SUPFAM" id="SSF52777">
    <property type="entry name" value="CoA-dependent acyltransferases"/>
    <property type="match status" value="6"/>
</dbReference>
<dbReference type="InterPro" id="IPR006162">
    <property type="entry name" value="Ppantetheine_attach_site"/>
</dbReference>
<evidence type="ECO:0000259" key="5">
    <source>
        <dbReference type="PROSITE" id="PS50075"/>
    </source>
</evidence>
<dbReference type="SUPFAM" id="SSF47336">
    <property type="entry name" value="ACP-like"/>
    <property type="match status" value="2"/>
</dbReference>
<dbReference type="CDD" id="cd17643">
    <property type="entry name" value="A_NRPS_Cytc1-like"/>
    <property type="match status" value="1"/>
</dbReference>
<dbReference type="Gene3D" id="3.30.300.30">
    <property type="match status" value="2"/>
</dbReference>
<evidence type="ECO:0000256" key="2">
    <source>
        <dbReference type="ARBA" id="ARBA00022450"/>
    </source>
</evidence>
<dbReference type="GO" id="GO:0044550">
    <property type="term" value="P:secondary metabolite biosynthetic process"/>
    <property type="evidence" value="ECO:0007669"/>
    <property type="project" value="TreeGrafter"/>
</dbReference>
<dbReference type="GO" id="GO:0072330">
    <property type="term" value="P:monocarboxylic acid biosynthetic process"/>
    <property type="evidence" value="ECO:0007669"/>
    <property type="project" value="UniProtKB-ARBA"/>
</dbReference>
<dbReference type="Gene3D" id="3.30.559.10">
    <property type="entry name" value="Chloramphenicol acetyltransferase-like domain"/>
    <property type="match status" value="3"/>
</dbReference>
<organism evidence="6 7">
    <name type="scientific">Nocardia otitidiscaviarum</name>
    <dbReference type="NCBI Taxonomy" id="1823"/>
    <lineage>
        <taxon>Bacteria</taxon>
        <taxon>Bacillati</taxon>
        <taxon>Actinomycetota</taxon>
        <taxon>Actinomycetes</taxon>
        <taxon>Mycobacteriales</taxon>
        <taxon>Nocardiaceae</taxon>
        <taxon>Nocardia</taxon>
    </lineage>
</organism>
<dbReference type="EMBL" id="CP041695">
    <property type="protein sequence ID" value="QDP78138.1"/>
    <property type="molecule type" value="Genomic_DNA"/>
</dbReference>
<dbReference type="Gene3D" id="1.10.1200.10">
    <property type="entry name" value="ACP-like"/>
    <property type="match status" value="2"/>
</dbReference>
<gene>
    <name evidence="6" type="ORF">FOH10_04710</name>
</gene>
<evidence type="ECO:0000256" key="4">
    <source>
        <dbReference type="SAM" id="MobiDB-lite"/>
    </source>
</evidence>
<dbReference type="CDD" id="cd05930">
    <property type="entry name" value="A_NRPS"/>
    <property type="match status" value="1"/>
</dbReference>
<dbReference type="InterPro" id="IPR025110">
    <property type="entry name" value="AMP-bd_C"/>
</dbReference>
<dbReference type="GO" id="GO:0043041">
    <property type="term" value="P:amino acid activation for nonribosomal peptide biosynthetic process"/>
    <property type="evidence" value="ECO:0007669"/>
    <property type="project" value="TreeGrafter"/>
</dbReference>
<dbReference type="GO" id="GO:0031177">
    <property type="term" value="F:phosphopantetheine binding"/>
    <property type="evidence" value="ECO:0007669"/>
    <property type="project" value="InterPro"/>
</dbReference>
<evidence type="ECO:0000313" key="7">
    <source>
        <dbReference type="Proteomes" id="UP000317039"/>
    </source>
</evidence>
<dbReference type="InterPro" id="IPR009081">
    <property type="entry name" value="PP-bd_ACP"/>
</dbReference>
<dbReference type="GO" id="GO:0005737">
    <property type="term" value="C:cytoplasm"/>
    <property type="evidence" value="ECO:0007669"/>
    <property type="project" value="TreeGrafter"/>
</dbReference>
<feature type="domain" description="Carrier" evidence="5">
    <location>
        <begin position="985"/>
        <end position="1059"/>
    </location>
</feature>
<dbReference type="NCBIfam" id="TIGR01733">
    <property type="entry name" value="AA-adenyl-dom"/>
    <property type="match status" value="2"/>
</dbReference>
<feature type="compositionally biased region" description="Basic and acidic residues" evidence="4">
    <location>
        <begin position="1"/>
        <end position="12"/>
    </location>
</feature>
<feature type="compositionally biased region" description="Basic residues" evidence="4">
    <location>
        <begin position="13"/>
        <end position="26"/>
    </location>
</feature>
<evidence type="ECO:0000256" key="1">
    <source>
        <dbReference type="ARBA" id="ARBA00001957"/>
    </source>
</evidence>
<feature type="region of interest" description="Disordered" evidence="4">
    <location>
        <begin position="1"/>
        <end position="35"/>
    </location>
</feature>
<dbReference type="InterPro" id="IPR023213">
    <property type="entry name" value="CAT-like_dom_sf"/>
</dbReference>
<dbReference type="InterPro" id="IPR000873">
    <property type="entry name" value="AMP-dep_synth/lig_dom"/>
</dbReference>
<name>A0A516NGV5_9NOCA</name>
<evidence type="ECO:0000256" key="3">
    <source>
        <dbReference type="ARBA" id="ARBA00022553"/>
    </source>
</evidence>
<dbReference type="Pfam" id="PF00550">
    <property type="entry name" value="PP-binding"/>
    <property type="match status" value="2"/>
</dbReference>
<dbReference type="InterPro" id="IPR042099">
    <property type="entry name" value="ANL_N_sf"/>
</dbReference>
<dbReference type="InterPro" id="IPR045851">
    <property type="entry name" value="AMP-bd_C_sf"/>
</dbReference>
<dbReference type="Gene3D" id="3.30.559.30">
    <property type="entry name" value="Nonribosomal peptide synthetase, condensation domain"/>
    <property type="match status" value="3"/>
</dbReference>
<dbReference type="GO" id="GO:0003824">
    <property type="term" value="F:catalytic activity"/>
    <property type="evidence" value="ECO:0007669"/>
    <property type="project" value="InterPro"/>
</dbReference>
<dbReference type="PROSITE" id="PS00455">
    <property type="entry name" value="AMP_BINDING"/>
    <property type="match status" value="2"/>
</dbReference>
<reference evidence="6 7" key="1">
    <citation type="submission" date="2019-07" db="EMBL/GenBank/DDBJ databases">
        <title>Complete Genome Sequence and Methylome Analysis of Nocardia otitidis-caviarum NEB252.</title>
        <authorList>
            <person name="Fomenkov A."/>
            <person name="Anton B.P."/>
            <person name="Vincze T."/>
            <person name="Roberts R.J."/>
        </authorList>
    </citation>
    <scope>NUCLEOTIDE SEQUENCE [LARGE SCALE GENOMIC DNA]</scope>
    <source>
        <strain evidence="6 7">NEB252</strain>
    </source>
</reference>
<dbReference type="Gene3D" id="3.40.50.12780">
    <property type="entry name" value="N-terminal domain of ligase-like"/>
    <property type="match status" value="2"/>
</dbReference>
<dbReference type="FunFam" id="3.40.50.12780:FF:000012">
    <property type="entry name" value="Non-ribosomal peptide synthetase"/>
    <property type="match status" value="1"/>
</dbReference>
<dbReference type="InterPro" id="IPR020806">
    <property type="entry name" value="PKS_PP-bd"/>
</dbReference>
<dbReference type="Pfam" id="PF13193">
    <property type="entry name" value="AMP-binding_C"/>
    <property type="match status" value="2"/>
</dbReference>
<dbReference type="FunFam" id="2.30.38.10:FF:000001">
    <property type="entry name" value="Non-ribosomal peptide synthetase PvdI"/>
    <property type="match status" value="1"/>
</dbReference>
<dbReference type="SMART" id="SM00823">
    <property type="entry name" value="PKS_PP"/>
    <property type="match status" value="2"/>
</dbReference>
<protein>
    <submittedName>
        <fullName evidence="6">Amino acid adenylation domain-containing protein</fullName>
    </submittedName>
</protein>
<dbReference type="FunFam" id="1.10.1200.10:FF:000016">
    <property type="entry name" value="Non-ribosomal peptide synthase"/>
    <property type="match status" value="1"/>
</dbReference>
<dbReference type="InterPro" id="IPR010071">
    <property type="entry name" value="AA_adenyl_dom"/>
</dbReference>
<dbReference type="Pfam" id="PF00668">
    <property type="entry name" value="Condensation"/>
    <property type="match status" value="3"/>
</dbReference>
<accession>A0A516NGV5</accession>
<dbReference type="InterPro" id="IPR020845">
    <property type="entry name" value="AMP-binding_CS"/>
</dbReference>
<dbReference type="Proteomes" id="UP000317039">
    <property type="component" value="Chromosome"/>
</dbReference>
<dbReference type="PANTHER" id="PTHR45527:SF14">
    <property type="entry name" value="PLIPASTATIN SYNTHASE SUBUNIT B"/>
    <property type="match status" value="1"/>
</dbReference>
<keyword evidence="3" id="KW-0597">Phosphoprotein</keyword>
<dbReference type="PANTHER" id="PTHR45527">
    <property type="entry name" value="NONRIBOSOMAL PEPTIDE SYNTHETASE"/>
    <property type="match status" value="1"/>
</dbReference>
<dbReference type="SUPFAM" id="SSF56801">
    <property type="entry name" value="Acetyl-CoA synthetase-like"/>
    <property type="match status" value="2"/>
</dbReference>
<dbReference type="Pfam" id="PF00501">
    <property type="entry name" value="AMP-binding"/>
    <property type="match status" value="2"/>
</dbReference>